<reference evidence="13 14" key="1">
    <citation type="submission" date="2023-07" db="EMBL/GenBank/DDBJ databases">
        <title>Sorghum-associated microbial communities from plants grown in Nebraska, USA.</title>
        <authorList>
            <person name="Schachtman D."/>
        </authorList>
    </citation>
    <scope>NUCLEOTIDE SEQUENCE [LARGE SCALE GENOMIC DNA]</scope>
    <source>
        <strain evidence="13 14">BE308</strain>
    </source>
</reference>
<dbReference type="Gene3D" id="2.40.160.10">
    <property type="entry name" value="Porin"/>
    <property type="match status" value="1"/>
</dbReference>
<proteinExistence type="predicted"/>
<keyword evidence="4" id="KW-1134">Transmembrane beta strand</keyword>
<dbReference type="RefSeq" id="WP_310345156.1">
    <property type="nucleotide sequence ID" value="NZ_JAVDXO010000009.1"/>
</dbReference>
<dbReference type="Pfam" id="PF13609">
    <property type="entry name" value="Porin_4"/>
    <property type="match status" value="1"/>
</dbReference>
<evidence type="ECO:0000256" key="11">
    <source>
        <dbReference type="SAM" id="SignalP"/>
    </source>
</evidence>
<dbReference type="PANTHER" id="PTHR34501:SF9">
    <property type="entry name" value="MAJOR OUTER MEMBRANE PROTEIN P.IA"/>
    <property type="match status" value="1"/>
</dbReference>
<feature type="signal peptide" evidence="11">
    <location>
        <begin position="1"/>
        <end position="19"/>
    </location>
</feature>
<dbReference type="EMBL" id="JAVDXO010000009">
    <property type="protein sequence ID" value="MDR7308207.1"/>
    <property type="molecule type" value="Genomic_DNA"/>
</dbReference>
<evidence type="ECO:0000256" key="10">
    <source>
        <dbReference type="ARBA" id="ARBA00023237"/>
    </source>
</evidence>
<keyword evidence="10" id="KW-0998">Cell outer membrane</keyword>
<keyword evidence="5" id="KW-0812">Transmembrane</keyword>
<comment type="subunit">
    <text evidence="2">Homotrimer.</text>
</comment>
<comment type="subcellular location">
    <subcellularLocation>
        <location evidence="1">Cell outer membrane</location>
        <topology evidence="1">Multi-pass membrane protein</topology>
    </subcellularLocation>
</comment>
<protein>
    <submittedName>
        <fullName evidence="13">Porin</fullName>
    </submittedName>
</protein>
<gene>
    <name evidence="13" type="ORF">J2X15_003516</name>
</gene>
<evidence type="ECO:0000259" key="12">
    <source>
        <dbReference type="Pfam" id="PF13609"/>
    </source>
</evidence>
<dbReference type="CDD" id="cd00342">
    <property type="entry name" value="gram_neg_porins"/>
    <property type="match status" value="1"/>
</dbReference>
<evidence type="ECO:0000313" key="13">
    <source>
        <dbReference type="EMBL" id="MDR7308207.1"/>
    </source>
</evidence>
<evidence type="ECO:0000256" key="4">
    <source>
        <dbReference type="ARBA" id="ARBA00022452"/>
    </source>
</evidence>
<evidence type="ECO:0000256" key="2">
    <source>
        <dbReference type="ARBA" id="ARBA00011233"/>
    </source>
</evidence>
<keyword evidence="14" id="KW-1185">Reference proteome</keyword>
<sequence>MKKTLIALAVLAASGASFAQATISGNVTSGYRASTAVTTAAGVSTSSDSSGLGLDTAELFFTANEDLGGGLKATAVLSFDTVARAGVAGGDTSLTLANASWGALALKSVKGADYLSGGIANVGGVGFDGKIFSGKTYSDSISYTSPSFSGFTIGLSHAENSVNTVTTGQGLGVGAAGAPTGRDSQRSSGISGAYAAGPLAANLGYTTYDQKGTEALDPSNSDSKVYASAAYDFGVFKLGAGVEARKLVKGTRNDALIGAALPLGAFTLNATFASRAFNDNNAATDGTKTGYGLGAAYALSKRTSVVANYRNWTQNVGDNAKSTETNLLLSHSF</sequence>
<keyword evidence="8" id="KW-0626">Porin</keyword>
<feature type="domain" description="Porin" evidence="12">
    <location>
        <begin position="7"/>
        <end position="311"/>
    </location>
</feature>
<keyword evidence="6 11" id="KW-0732">Signal</keyword>
<dbReference type="InterPro" id="IPR050298">
    <property type="entry name" value="Gram-neg_bact_OMP"/>
</dbReference>
<evidence type="ECO:0000256" key="1">
    <source>
        <dbReference type="ARBA" id="ARBA00004571"/>
    </source>
</evidence>
<feature type="chain" id="PRO_5045135139" evidence="11">
    <location>
        <begin position="20"/>
        <end position="333"/>
    </location>
</feature>
<evidence type="ECO:0000256" key="6">
    <source>
        <dbReference type="ARBA" id="ARBA00022729"/>
    </source>
</evidence>
<organism evidence="13 14">
    <name type="scientific">Rhodoferax saidenbachensis</name>
    <dbReference type="NCBI Taxonomy" id="1484693"/>
    <lineage>
        <taxon>Bacteria</taxon>
        <taxon>Pseudomonadati</taxon>
        <taxon>Pseudomonadota</taxon>
        <taxon>Betaproteobacteria</taxon>
        <taxon>Burkholderiales</taxon>
        <taxon>Comamonadaceae</taxon>
        <taxon>Rhodoferax</taxon>
    </lineage>
</organism>
<keyword evidence="9" id="KW-0472">Membrane</keyword>
<dbReference type="InterPro" id="IPR023614">
    <property type="entry name" value="Porin_dom_sf"/>
</dbReference>
<dbReference type="PANTHER" id="PTHR34501">
    <property type="entry name" value="PROTEIN YDDL-RELATED"/>
    <property type="match status" value="1"/>
</dbReference>
<keyword evidence="3" id="KW-0813">Transport</keyword>
<comment type="caution">
    <text evidence="13">The sequence shown here is derived from an EMBL/GenBank/DDBJ whole genome shotgun (WGS) entry which is preliminary data.</text>
</comment>
<dbReference type="SUPFAM" id="SSF56935">
    <property type="entry name" value="Porins"/>
    <property type="match status" value="1"/>
</dbReference>
<evidence type="ECO:0000256" key="3">
    <source>
        <dbReference type="ARBA" id="ARBA00022448"/>
    </source>
</evidence>
<evidence type="ECO:0000256" key="5">
    <source>
        <dbReference type="ARBA" id="ARBA00022692"/>
    </source>
</evidence>
<evidence type="ECO:0000313" key="14">
    <source>
        <dbReference type="Proteomes" id="UP001268089"/>
    </source>
</evidence>
<dbReference type="Proteomes" id="UP001268089">
    <property type="component" value="Unassembled WGS sequence"/>
</dbReference>
<evidence type="ECO:0000256" key="7">
    <source>
        <dbReference type="ARBA" id="ARBA00023065"/>
    </source>
</evidence>
<keyword evidence="7" id="KW-0406">Ion transport</keyword>
<evidence type="ECO:0000256" key="8">
    <source>
        <dbReference type="ARBA" id="ARBA00023114"/>
    </source>
</evidence>
<accession>A0ABU1ZRM8</accession>
<name>A0ABU1ZRM8_9BURK</name>
<dbReference type="InterPro" id="IPR033900">
    <property type="entry name" value="Gram_neg_porin_domain"/>
</dbReference>
<evidence type="ECO:0000256" key="9">
    <source>
        <dbReference type="ARBA" id="ARBA00023136"/>
    </source>
</evidence>